<sequence length="492" mass="52265">MATCPSQSMDRIMKRAGAVVVAVAAVAGAGWAGASWYTGKRVEETVRQGVADANKANDWGAKIEIVSYERGILNSTARYRISGLAGTTGDELLLAIDSKVHHGPLPLDRLVKFQLKPVSATTESTLARDEGLGSRLSTVDAGASFRERSVIDTQGNVDFRIDTPAMRFAQDGGTLEVAGGAFTGLSEKEMTHIRVNGTLESVRIVAPVAQQGTVDIRNITISSDNRVGRFGLQIGDGSLRVGSFTIAAATPAGPFALAGSDFVVASHIEEDEKFMSGHVSYNFGKLALNNTDIGAIDARFAVRKLDGATTAKLSESYREFARKPRQPGETDEAAARAAIANLQAPLKDLLTHSPAFALDALTWTTPVGQSSLKVDVTLKPRDTPVERAEVNVPGVAVDRATLDLSVSQPAVIDLIARLTKAGPGGQKITQEQAREQATMVVAMLLGGVSQSGFLTAQGDKVESHIKYDGKTLNVNGQDVPPEMLREILPMFE</sequence>
<keyword evidence="2" id="KW-1185">Reference proteome</keyword>
<reference evidence="1 2" key="1">
    <citation type="submission" date="2019-08" db="EMBL/GenBank/DDBJ databases">
        <title>Amphibian skin-associated Pigmentiphaga: genome sequence and occurrence across geography and hosts.</title>
        <authorList>
            <person name="Bletz M.C."/>
            <person name="Bunk B."/>
            <person name="Sproeer C."/>
            <person name="Biwer P."/>
            <person name="Reiter S."/>
            <person name="Rabemananjara F.C.E."/>
            <person name="Schulz S."/>
            <person name="Overmann J."/>
            <person name="Vences M."/>
        </authorList>
    </citation>
    <scope>NUCLEOTIDE SEQUENCE [LARGE SCALE GENOMIC DNA]</scope>
    <source>
        <strain evidence="1 2">Mada1488</strain>
    </source>
</reference>
<dbReference type="Pfam" id="PF06097">
    <property type="entry name" value="DUF945"/>
    <property type="match status" value="1"/>
</dbReference>
<organism evidence="1 2">
    <name type="scientific">Pigmentiphaga aceris</name>
    <dbReference type="NCBI Taxonomy" id="1940612"/>
    <lineage>
        <taxon>Bacteria</taxon>
        <taxon>Pseudomonadati</taxon>
        <taxon>Pseudomonadota</taxon>
        <taxon>Betaproteobacteria</taxon>
        <taxon>Burkholderiales</taxon>
        <taxon>Alcaligenaceae</taxon>
        <taxon>Pigmentiphaga</taxon>
    </lineage>
</organism>
<name>A0A5C0AXP7_9BURK</name>
<dbReference type="InterPro" id="IPR010352">
    <property type="entry name" value="DUF945"/>
</dbReference>
<proteinExistence type="predicted"/>
<dbReference type="AlphaFoldDB" id="A0A5C0AXP7"/>
<dbReference type="OrthoDB" id="5444681at2"/>
<dbReference type="KEGG" id="pacr:FXN63_04330"/>
<protein>
    <submittedName>
        <fullName evidence="1">DUF945 domain-containing protein</fullName>
    </submittedName>
</protein>
<dbReference type="EMBL" id="CP043046">
    <property type="protein sequence ID" value="QEI05147.1"/>
    <property type="molecule type" value="Genomic_DNA"/>
</dbReference>
<accession>A0A5C0AXP7</accession>
<dbReference type="Proteomes" id="UP000325161">
    <property type="component" value="Chromosome"/>
</dbReference>
<evidence type="ECO:0000313" key="1">
    <source>
        <dbReference type="EMBL" id="QEI05147.1"/>
    </source>
</evidence>
<evidence type="ECO:0000313" key="2">
    <source>
        <dbReference type="Proteomes" id="UP000325161"/>
    </source>
</evidence>
<gene>
    <name evidence="1" type="ORF">FXN63_04330</name>
</gene>